<keyword evidence="1" id="KW-0812">Transmembrane</keyword>
<evidence type="ECO:0000256" key="1">
    <source>
        <dbReference type="SAM" id="Phobius"/>
    </source>
</evidence>
<evidence type="ECO:0000313" key="3">
    <source>
        <dbReference type="Proteomes" id="UP001199322"/>
    </source>
</evidence>
<gene>
    <name evidence="2" type="ORF">DEE74_09860</name>
</gene>
<reference evidence="2" key="1">
    <citation type="submission" date="2018-06" db="EMBL/GenBank/DDBJ databases">
        <authorList>
            <person name="O'Rourke A."/>
        </authorList>
    </citation>
    <scope>NUCLEOTIDE SEQUENCE</scope>
    <source>
        <strain evidence="2">132550021-3</strain>
    </source>
</reference>
<dbReference type="RefSeq" id="WP_125472839.1">
    <property type="nucleotide sequence ID" value="NZ_CABKQE010000004.1"/>
</dbReference>
<keyword evidence="1" id="KW-1133">Transmembrane helix</keyword>
<keyword evidence="1" id="KW-0472">Membrane</keyword>
<feature type="transmembrane region" description="Helical" evidence="1">
    <location>
        <begin position="23"/>
        <end position="41"/>
    </location>
</feature>
<evidence type="ECO:0008006" key="4">
    <source>
        <dbReference type="Google" id="ProtNLM"/>
    </source>
</evidence>
<dbReference type="GeneID" id="61391149"/>
<dbReference type="EMBL" id="QGBI01000007">
    <property type="protein sequence ID" value="MBX3890169.1"/>
    <property type="molecule type" value="Genomic_DNA"/>
</dbReference>
<proteinExistence type="predicted"/>
<protein>
    <recommendedName>
        <fullName evidence="4">Transmembrane protein</fullName>
    </recommendedName>
</protein>
<sequence length="89" mass="9691">MDKSAALIDDEIRQPSASRYGSFAEWVLAPAVIAALLIAIIRLEATGQAARSPWSILLASFCVGLLVVAYANYTRQCRCLAMFVRSKSL</sequence>
<feature type="transmembrane region" description="Helical" evidence="1">
    <location>
        <begin position="53"/>
        <end position="73"/>
    </location>
</feature>
<organism evidence="2 3">
    <name type="scientific">Ralstonia pickettii</name>
    <name type="common">Burkholderia pickettii</name>
    <dbReference type="NCBI Taxonomy" id="329"/>
    <lineage>
        <taxon>Bacteria</taxon>
        <taxon>Pseudomonadati</taxon>
        <taxon>Pseudomonadota</taxon>
        <taxon>Betaproteobacteria</taxon>
        <taxon>Burkholderiales</taxon>
        <taxon>Burkholderiaceae</taxon>
        <taxon>Ralstonia</taxon>
    </lineage>
</organism>
<accession>A0AAW4Q5C7</accession>
<comment type="caution">
    <text evidence="2">The sequence shown here is derived from an EMBL/GenBank/DDBJ whole genome shotgun (WGS) entry which is preliminary data.</text>
</comment>
<dbReference type="AlphaFoldDB" id="A0AAW4Q5C7"/>
<dbReference type="Proteomes" id="UP001199322">
    <property type="component" value="Unassembled WGS sequence"/>
</dbReference>
<evidence type="ECO:0000313" key="2">
    <source>
        <dbReference type="EMBL" id="MBX3890169.1"/>
    </source>
</evidence>
<name>A0AAW4Q5C7_RALPI</name>